<gene>
    <name evidence="2" type="ORF">AVEN_162865_1</name>
</gene>
<name>A0A4Y1ZV32_ARAVE</name>
<comment type="caution">
    <text evidence="2">The sequence shown here is derived from an EMBL/GenBank/DDBJ whole genome shotgun (WGS) entry which is preliminary data.</text>
</comment>
<proteinExistence type="predicted"/>
<reference evidence="2 3" key="1">
    <citation type="journal article" date="2019" name="Sci. Rep.">
        <title>Orb-weaving spider Araneus ventricosus genome elucidates the spidroin gene catalogue.</title>
        <authorList>
            <person name="Kono N."/>
            <person name="Nakamura H."/>
            <person name="Ohtoshi R."/>
            <person name="Moran D.A.P."/>
            <person name="Shinohara A."/>
            <person name="Yoshida Y."/>
            <person name="Fujiwara M."/>
            <person name="Mori M."/>
            <person name="Tomita M."/>
            <person name="Arakawa K."/>
        </authorList>
    </citation>
    <scope>NUCLEOTIDE SEQUENCE [LARGE SCALE GENOMIC DNA]</scope>
</reference>
<dbReference type="Proteomes" id="UP000499080">
    <property type="component" value="Unassembled WGS sequence"/>
</dbReference>
<dbReference type="AlphaFoldDB" id="A0A4Y1ZV32"/>
<evidence type="ECO:0000256" key="1">
    <source>
        <dbReference type="SAM" id="MobiDB-lite"/>
    </source>
</evidence>
<keyword evidence="3" id="KW-1185">Reference proteome</keyword>
<protein>
    <submittedName>
        <fullName evidence="2">Uncharacterized protein</fullName>
    </submittedName>
</protein>
<feature type="region of interest" description="Disordered" evidence="1">
    <location>
        <begin position="1"/>
        <end position="21"/>
    </location>
</feature>
<evidence type="ECO:0000313" key="3">
    <source>
        <dbReference type="Proteomes" id="UP000499080"/>
    </source>
</evidence>
<sequence>MAVLHGSSSSSNNKPWPVQSRGSRSVVGWFEIFMTQHCGNPKKMSVALVFSVADCLTFTECPIYLECARLHDSIWTHMHDMDVGERIEFTYRIFLSLKQ</sequence>
<organism evidence="2 3">
    <name type="scientific">Araneus ventricosus</name>
    <name type="common">Orbweaver spider</name>
    <name type="synonym">Epeira ventricosa</name>
    <dbReference type="NCBI Taxonomy" id="182803"/>
    <lineage>
        <taxon>Eukaryota</taxon>
        <taxon>Metazoa</taxon>
        <taxon>Ecdysozoa</taxon>
        <taxon>Arthropoda</taxon>
        <taxon>Chelicerata</taxon>
        <taxon>Arachnida</taxon>
        <taxon>Araneae</taxon>
        <taxon>Araneomorphae</taxon>
        <taxon>Entelegynae</taxon>
        <taxon>Araneoidea</taxon>
        <taxon>Araneidae</taxon>
        <taxon>Araneus</taxon>
    </lineage>
</organism>
<evidence type="ECO:0000313" key="2">
    <source>
        <dbReference type="EMBL" id="GBL68729.1"/>
    </source>
</evidence>
<accession>A0A4Y1ZV32</accession>
<dbReference type="EMBL" id="BGPR01153683">
    <property type="protein sequence ID" value="GBL68729.1"/>
    <property type="molecule type" value="Genomic_DNA"/>
</dbReference>
<feature type="compositionally biased region" description="Polar residues" evidence="1">
    <location>
        <begin position="1"/>
        <end position="14"/>
    </location>
</feature>